<protein>
    <submittedName>
        <fullName evidence="2">Uncharacterized protein</fullName>
    </submittedName>
</protein>
<comment type="caution">
    <text evidence="2">The sequence shown here is derived from an EMBL/GenBank/DDBJ whole genome shotgun (WGS) entry which is preliminary data.</text>
</comment>
<dbReference type="Pfam" id="PF14494">
    <property type="entry name" value="DUF4436"/>
    <property type="match status" value="1"/>
</dbReference>
<sequence length="409" mass="45668">MVAVYLPTAKRIRLCFFFSLVFALLIPVIFVVLGVELHPGEFEYNTDPNGDFENRTKISLHVDLISADVKKGSMVLQWTITGDTCFLCFDDDGDDDDEADGDVDDNDGCSVNGCPNVNIYFDSNLLHSESGNAERKDNNKPADPTFVWNVTADSEDNGSKIPSFQIELGVLPPLYSNYSQRHLIRSTRSSEVYYPFDRYEAVTAGFAEDTSNTTVSVNVKSASGLVVGLKISADPDYNDPDSILLMITLQRGTLVIWYCLVITITFWIVTLTICLLMIMTVGFGFQQRNEIVVVPVSTVFAFTQLRSTMPGAPDGFGDILDFVGVLPCLVLLSICAVTMVGIYLFTDPATNSREKLTWSGLVEALRRGRKANSKRHYRKDSTLEFYDMPPLSRSEMEHPWIWDFHLSTA</sequence>
<dbReference type="InterPro" id="IPR027948">
    <property type="entry name" value="DUF4436"/>
</dbReference>
<evidence type="ECO:0000256" key="1">
    <source>
        <dbReference type="SAM" id="Phobius"/>
    </source>
</evidence>
<proteinExistence type="predicted"/>
<organism evidence="2 3">
    <name type="scientific">Armillaria novae-zelandiae</name>
    <dbReference type="NCBI Taxonomy" id="153914"/>
    <lineage>
        <taxon>Eukaryota</taxon>
        <taxon>Fungi</taxon>
        <taxon>Dikarya</taxon>
        <taxon>Basidiomycota</taxon>
        <taxon>Agaricomycotina</taxon>
        <taxon>Agaricomycetes</taxon>
        <taxon>Agaricomycetidae</taxon>
        <taxon>Agaricales</taxon>
        <taxon>Marasmiineae</taxon>
        <taxon>Physalacriaceae</taxon>
        <taxon>Armillaria</taxon>
    </lineage>
</organism>
<dbReference type="AlphaFoldDB" id="A0AA39P5S0"/>
<feature type="transmembrane region" description="Helical" evidence="1">
    <location>
        <begin position="291"/>
        <end position="307"/>
    </location>
</feature>
<feature type="transmembrane region" description="Helical" evidence="1">
    <location>
        <begin position="12"/>
        <end position="35"/>
    </location>
</feature>
<keyword evidence="1" id="KW-1133">Transmembrane helix</keyword>
<keyword evidence="1" id="KW-0812">Transmembrane</keyword>
<accession>A0AA39P5S0</accession>
<gene>
    <name evidence="2" type="ORF">IW261DRAFT_1565617</name>
</gene>
<dbReference type="EMBL" id="JAUEPR010000015">
    <property type="protein sequence ID" value="KAK0477830.1"/>
    <property type="molecule type" value="Genomic_DNA"/>
</dbReference>
<reference evidence="2" key="1">
    <citation type="submission" date="2023-06" db="EMBL/GenBank/DDBJ databases">
        <authorList>
            <consortium name="Lawrence Berkeley National Laboratory"/>
            <person name="Ahrendt S."/>
            <person name="Sahu N."/>
            <person name="Indic B."/>
            <person name="Wong-Bajracharya J."/>
            <person name="Merenyi Z."/>
            <person name="Ke H.-M."/>
            <person name="Monk M."/>
            <person name="Kocsube S."/>
            <person name="Drula E."/>
            <person name="Lipzen A."/>
            <person name="Balint B."/>
            <person name="Henrissat B."/>
            <person name="Andreopoulos B."/>
            <person name="Martin F.M."/>
            <person name="Harder C.B."/>
            <person name="Rigling D."/>
            <person name="Ford K.L."/>
            <person name="Foster G.D."/>
            <person name="Pangilinan J."/>
            <person name="Papanicolaou A."/>
            <person name="Barry K."/>
            <person name="LaButti K."/>
            <person name="Viragh M."/>
            <person name="Koriabine M."/>
            <person name="Yan M."/>
            <person name="Riley R."/>
            <person name="Champramary S."/>
            <person name="Plett K.L."/>
            <person name="Tsai I.J."/>
            <person name="Slot J."/>
            <person name="Sipos G."/>
            <person name="Plett J."/>
            <person name="Nagy L.G."/>
            <person name="Grigoriev I.V."/>
        </authorList>
    </citation>
    <scope>NUCLEOTIDE SEQUENCE</scope>
    <source>
        <strain evidence="2">ICMP 16352</strain>
    </source>
</reference>
<feature type="transmembrane region" description="Helical" evidence="1">
    <location>
        <begin position="255"/>
        <end position="279"/>
    </location>
</feature>
<dbReference type="Proteomes" id="UP001175227">
    <property type="component" value="Unassembled WGS sequence"/>
</dbReference>
<feature type="transmembrane region" description="Helical" evidence="1">
    <location>
        <begin position="319"/>
        <end position="345"/>
    </location>
</feature>
<name>A0AA39P5S0_9AGAR</name>
<keyword evidence="3" id="KW-1185">Reference proteome</keyword>
<keyword evidence="1" id="KW-0472">Membrane</keyword>
<evidence type="ECO:0000313" key="3">
    <source>
        <dbReference type="Proteomes" id="UP001175227"/>
    </source>
</evidence>
<evidence type="ECO:0000313" key="2">
    <source>
        <dbReference type="EMBL" id="KAK0477830.1"/>
    </source>
</evidence>